<keyword evidence="5" id="KW-0460">Magnesium</keyword>
<feature type="binding site" evidence="4">
    <location>
        <begin position="24"/>
        <end position="31"/>
    </location>
    <ligand>
        <name>GTP</name>
        <dbReference type="ChEBI" id="CHEBI:37565"/>
    </ligand>
</feature>
<evidence type="ECO:0000256" key="1">
    <source>
        <dbReference type="ARBA" id="ARBA00010290"/>
    </source>
</evidence>
<dbReference type="PANTHER" id="PTHR11711">
    <property type="entry name" value="ADP RIBOSYLATION FACTOR-RELATED"/>
    <property type="match status" value="1"/>
</dbReference>
<dbReference type="GO" id="GO:0048731">
    <property type="term" value="P:system development"/>
    <property type="evidence" value="ECO:0007669"/>
    <property type="project" value="UniProtKB-ARBA"/>
</dbReference>
<dbReference type="GO" id="GO:0046872">
    <property type="term" value="F:metal ion binding"/>
    <property type="evidence" value="ECO:0007669"/>
    <property type="project" value="UniProtKB-KW"/>
</dbReference>
<dbReference type="SMART" id="SM00175">
    <property type="entry name" value="RAB"/>
    <property type="match status" value="1"/>
</dbReference>
<evidence type="ECO:0000256" key="4">
    <source>
        <dbReference type="PIRSR" id="PIRSR606689-1"/>
    </source>
</evidence>
<sequence>MGKSLSLLFDRFAAKENVHVLMIGLDAAGKTTTLYQLKLGTRLTSIPTVGFNVEMLEYKRLRLSLWDIGGQRRVRTMWRYYYGNVEGVIFVVDAADSQRFPEAMCELHALLDVSELRNSVVLVFANKQDLPHAVAPEDLAVKLRLHELGQRWKVHGASANSGHGVQEGMELLYRMIRQRPQRFKRFASDFNVF</sequence>
<evidence type="ECO:0000256" key="3">
    <source>
        <dbReference type="ARBA" id="ARBA00023134"/>
    </source>
</evidence>
<dbReference type="AlphaFoldDB" id="A0A0M3QYT0"/>
<comment type="similarity">
    <text evidence="1 6">Belongs to the small GTPase superfamily. Arf family.</text>
</comment>
<evidence type="ECO:0000256" key="2">
    <source>
        <dbReference type="ARBA" id="ARBA00022741"/>
    </source>
</evidence>
<dbReference type="OrthoDB" id="2011769at2759"/>
<dbReference type="SMR" id="A0A0M3QYT0"/>
<dbReference type="SMART" id="SM00177">
    <property type="entry name" value="ARF"/>
    <property type="match status" value="1"/>
</dbReference>
<evidence type="ECO:0000256" key="6">
    <source>
        <dbReference type="RuleBase" id="RU003925"/>
    </source>
</evidence>
<dbReference type="OMA" id="YYYNNAA"/>
<evidence type="ECO:0000256" key="5">
    <source>
        <dbReference type="PIRSR" id="PIRSR606689-2"/>
    </source>
</evidence>
<evidence type="ECO:0000313" key="8">
    <source>
        <dbReference type="Proteomes" id="UP000494163"/>
    </source>
</evidence>
<accession>A0A0M3QYT0</accession>
<evidence type="ECO:0000313" key="7">
    <source>
        <dbReference type="EMBL" id="ALC48149.1"/>
    </source>
</evidence>
<dbReference type="SMART" id="SM00178">
    <property type="entry name" value="SAR"/>
    <property type="match status" value="1"/>
</dbReference>
<dbReference type="InterPro" id="IPR024156">
    <property type="entry name" value="Small_GTPase_ARF"/>
</dbReference>
<dbReference type="FunFam" id="3.40.50.300:FF:000412">
    <property type="entry name" value="ADP-ribosylation factor 1"/>
    <property type="match status" value="1"/>
</dbReference>
<feature type="binding site" evidence="5">
    <location>
        <position position="48"/>
    </location>
    <ligand>
        <name>Mg(2+)</name>
        <dbReference type="ChEBI" id="CHEBI:18420"/>
    </ligand>
</feature>
<dbReference type="GO" id="GO:0005525">
    <property type="term" value="F:GTP binding"/>
    <property type="evidence" value="ECO:0007669"/>
    <property type="project" value="UniProtKB-KW"/>
</dbReference>
<keyword evidence="8" id="KW-1185">Reference proteome</keyword>
<dbReference type="NCBIfam" id="TIGR00231">
    <property type="entry name" value="small_GTP"/>
    <property type="match status" value="1"/>
</dbReference>
<gene>
    <name evidence="7" type="ORF">Dbus_chrXg5</name>
</gene>
<dbReference type="CDD" id="cd00878">
    <property type="entry name" value="Arf_Arl"/>
    <property type="match status" value="1"/>
</dbReference>
<dbReference type="InterPro" id="IPR027417">
    <property type="entry name" value="P-loop_NTPase"/>
</dbReference>
<dbReference type="STRING" id="30019.A0A0M3QYT0"/>
<feature type="binding site" evidence="4">
    <location>
        <position position="70"/>
    </location>
    <ligand>
        <name>GTP</name>
        <dbReference type="ChEBI" id="CHEBI:37565"/>
    </ligand>
</feature>
<dbReference type="Gene3D" id="3.40.50.300">
    <property type="entry name" value="P-loop containing nucleotide triphosphate hydrolases"/>
    <property type="match status" value="1"/>
</dbReference>
<proteinExistence type="inferred from homology"/>
<keyword evidence="3 4" id="KW-0342">GTP-binding</keyword>
<keyword evidence="2 4" id="KW-0547">Nucleotide-binding</keyword>
<dbReference type="Pfam" id="PF00025">
    <property type="entry name" value="Arf"/>
    <property type="match status" value="1"/>
</dbReference>
<feature type="binding site" evidence="5">
    <location>
        <position position="31"/>
    </location>
    <ligand>
        <name>Mg(2+)</name>
        <dbReference type="ChEBI" id="CHEBI:18420"/>
    </ligand>
</feature>
<dbReference type="InterPro" id="IPR006689">
    <property type="entry name" value="Small_GTPase_ARF/SAR"/>
</dbReference>
<name>A0A0M3QYT0_DROBS</name>
<feature type="binding site" evidence="4">
    <location>
        <begin position="126"/>
        <end position="129"/>
    </location>
    <ligand>
        <name>GTP</name>
        <dbReference type="ChEBI" id="CHEBI:37565"/>
    </ligand>
</feature>
<dbReference type="GO" id="GO:0051649">
    <property type="term" value="P:establishment of localization in cell"/>
    <property type="evidence" value="ECO:0007669"/>
    <property type="project" value="UniProtKB-ARBA"/>
</dbReference>
<dbReference type="SUPFAM" id="SSF52540">
    <property type="entry name" value="P-loop containing nucleoside triphosphate hydrolases"/>
    <property type="match status" value="1"/>
</dbReference>
<dbReference type="GO" id="GO:0030010">
    <property type="term" value="P:establishment of cell polarity"/>
    <property type="evidence" value="ECO:0007669"/>
    <property type="project" value="UniProtKB-ARBA"/>
</dbReference>
<dbReference type="PRINTS" id="PR00328">
    <property type="entry name" value="SAR1GTPBP"/>
</dbReference>
<dbReference type="InterPro" id="IPR005225">
    <property type="entry name" value="Small_GTP-bd"/>
</dbReference>
<dbReference type="EMBL" id="CP012528">
    <property type="protein sequence ID" value="ALC48149.1"/>
    <property type="molecule type" value="Genomic_DNA"/>
</dbReference>
<dbReference type="GO" id="GO:0003924">
    <property type="term" value="F:GTPase activity"/>
    <property type="evidence" value="ECO:0007669"/>
    <property type="project" value="InterPro"/>
</dbReference>
<dbReference type="Proteomes" id="UP000494163">
    <property type="component" value="Chromosome X"/>
</dbReference>
<organism evidence="7 8">
    <name type="scientific">Drosophila busckii</name>
    <name type="common">Fruit fly</name>
    <dbReference type="NCBI Taxonomy" id="30019"/>
    <lineage>
        <taxon>Eukaryota</taxon>
        <taxon>Metazoa</taxon>
        <taxon>Ecdysozoa</taxon>
        <taxon>Arthropoda</taxon>
        <taxon>Hexapoda</taxon>
        <taxon>Insecta</taxon>
        <taxon>Pterygota</taxon>
        <taxon>Neoptera</taxon>
        <taxon>Endopterygota</taxon>
        <taxon>Diptera</taxon>
        <taxon>Brachycera</taxon>
        <taxon>Muscomorpha</taxon>
        <taxon>Ephydroidea</taxon>
        <taxon>Drosophilidae</taxon>
        <taxon>Drosophila</taxon>
    </lineage>
</organism>
<dbReference type="GO" id="GO:0016192">
    <property type="term" value="P:vesicle-mediated transport"/>
    <property type="evidence" value="ECO:0007669"/>
    <property type="project" value="UniProtKB-ARBA"/>
</dbReference>
<reference evidence="7 8" key="1">
    <citation type="submission" date="2015-08" db="EMBL/GenBank/DDBJ databases">
        <title>Ancestral chromatin configuration constrains chromatin evolution on differentiating sex chromosomes in Drosophila.</title>
        <authorList>
            <person name="Zhou Q."/>
            <person name="Bachtrog D."/>
        </authorList>
    </citation>
    <scope>NUCLEOTIDE SEQUENCE [LARGE SCALE GENOMIC DNA]</scope>
    <source>
        <tissue evidence="7">Whole larvae</tissue>
    </source>
</reference>
<keyword evidence="5" id="KW-0479">Metal-binding</keyword>
<protein>
    <submittedName>
        <fullName evidence="7">Maker262</fullName>
    </submittedName>
</protein>
<dbReference type="PROSITE" id="PS51417">
    <property type="entry name" value="ARF"/>
    <property type="match status" value="1"/>
</dbReference>